<organism evidence="1 2">
    <name type="scientific">Salmonella phage 8sent1748</name>
    <dbReference type="NCBI Taxonomy" id="2762671"/>
    <lineage>
        <taxon>Viruses</taxon>
        <taxon>Duplodnaviria</taxon>
        <taxon>Heunggongvirae</taxon>
        <taxon>Uroviricota</taxon>
        <taxon>Caudoviricetes</taxon>
        <taxon>Demerecviridae</taxon>
        <taxon>Markadamsvirinae</taxon>
        <taxon>Tequintavirus</taxon>
        <taxon>Tequintavirus tv8sent1748</taxon>
    </lineage>
</organism>
<evidence type="ECO:0000313" key="2">
    <source>
        <dbReference type="Proteomes" id="UP000515926"/>
    </source>
</evidence>
<protein>
    <submittedName>
        <fullName evidence="1">Uncharacterized protein</fullName>
    </submittedName>
</protein>
<proteinExistence type="predicted"/>
<reference evidence="1 2" key="1">
    <citation type="submission" date="2020-06" db="EMBL/GenBank/DDBJ databases">
        <title>Comprehensive evaluation of the safety and efficacy of BAFASAL(R) bacteriophage preparation for the reduction of Salmonella in food chain.</title>
        <authorList>
            <person name="Wojcik E.A."/>
            <person name="Stanczyk M."/>
            <person name="Wojtasik A."/>
            <person name="Kowalska J.D."/>
            <person name="Nowakowska M."/>
            <person name="Lukasiak M."/>
            <person name="Bartnicka M."/>
            <person name="Kazimierczak J."/>
            <person name="Dastych J."/>
        </authorList>
    </citation>
    <scope>NUCLEOTIDE SEQUENCE [LARGE SCALE GENOMIC DNA]</scope>
</reference>
<accession>A0A7G8AN78</accession>
<evidence type="ECO:0000313" key="1">
    <source>
        <dbReference type="EMBL" id="QNI21580.1"/>
    </source>
</evidence>
<dbReference type="Proteomes" id="UP000515926">
    <property type="component" value="Segment"/>
</dbReference>
<sequence length="54" mass="6601">MTAAIDRHRKYIAEVSREIAERERKFDEKRAEFEREWNDGSRSSRRRFKIDGKS</sequence>
<dbReference type="EMBL" id="MT653146">
    <property type="protein sequence ID" value="QNI21580.1"/>
    <property type="molecule type" value="Genomic_DNA"/>
</dbReference>
<keyword evidence="2" id="KW-1185">Reference proteome</keyword>
<name>A0A7G8AN78_9CAUD</name>